<dbReference type="InterPro" id="IPR003280">
    <property type="entry name" value="2pore_dom_K_chnl"/>
</dbReference>
<dbReference type="Proteomes" id="UP000027180">
    <property type="component" value="Plasmid pRetIE4771d"/>
</dbReference>
<reference evidence="11 12" key="1">
    <citation type="submission" date="2013-12" db="EMBL/GenBank/DDBJ databases">
        <title>Complete genome sequence of Rhizobium etli bv. mimosae IE4771.</title>
        <authorList>
            <person name="Bustos P."/>
            <person name="Santamaria R.I."/>
            <person name="Lozano L."/>
            <person name="Ormeno-Orrillo E."/>
            <person name="Rogel M.A."/>
            <person name="Romero D."/>
            <person name="Cevallos M.A."/>
            <person name="Martinez-Romero E."/>
            <person name="Gonzalez V."/>
        </authorList>
    </citation>
    <scope>NUCLEOTIDE SEQUENCE [LARGE SCALE GENOMIC DNA]</scope>
    <source>
        <strain evidence="11 12">IE4771</strain>
        <plasmid evidence="12">Plasmid pRetIE4771d</plasmid>
    </source>
</reference>
<evidence type="ECO:0000313" key="11">
    <source>
        <dbReference type="EMBL" id="AIC30723.1"/>
    </source>
</evidence>
<feature type="transmembrane region" description="Helical" evidence="8">
    <location>
        <begin position="20"/>
        <end position="41"/>
    </location>
</feature>
<dbReference type="Pfam" id="PF02254">
    <property type="entry name" value="TrkA_N"/>
    <property type="match status" value="1"/>
</dbReference>
<keyword evidence="2" id="KW-0813">Transport</keyword>
<dbReference type="KEGG" id="rei:IE4771_PD00168"/>
<accession>A0A060I6U3</accession>
<name>A0A060I6U3_RHIET</name>
<evidence type="ECO:0000256" key="6">
    <source>
        <dbReference type="ARBA" id="ARBA00023136"/>
    </source>
</evidence>
<dbReference type="PANTHER" id="PTHR43833:SF9">
    <property type="entry name" value="POTASSIUM CHANNEL PROTEIN YUGO-RELATED"/>
    <property type="match status" value="1"/>
</dbReference>
<evidence type="ECO:0000256" key="4">
    <source>
        <dbReference type="ARBA" id="ARBA00022989"/>
    </source>
</evidence>
<keyword evidence="3 8" id="KW-0812">Transmembrane</keyword>
<dbReference type="OrthoDB" id="9799090at2"/>
<dbReference type="PRINTS" id="PR01333">
    <property type="entry name" value="2POREKCHANEL"/>
</dbReference>
<dbReference type="RefSeq" id="WP_040141658.1">
    <property type="nucleotide sequence ID" value="NZ_CP006990.1"/>
</dbReference>
<protein>
    <submittedName>
        <fullName evidence="11">Voltage-gated potassium channel protein</fullName>
    </submittedName>
</protein>
<sequence>MPFIASLLRRVYLSLSELAWSALLVILVAHLVASYLLFLLAGEGDLVGNPVDFLYYYMVTATTVGYGDLSPKSGFGRIITIMVVLPGGIAIFTAVLGKLLTAIGTIWRNRMRGLGDYSERAGHIIVLGWQEGQTYQTLRLLHSERHANEPMTVLVAKDLPENPASNYADYIRTERLADADALLRAGVAQARAIIARGANDDETLAAVLIAEDHAPNAHIVAYFADDRTAQMVKQRRPRVEAVGSLAEELLSRAARDPGSSEIAARLLSAASTDTAFSLAVPPLHTPLSYGDVFLSLKRRHNVTLVGMLSHGVTDLNCRDEKLMQGGETLYYISGIRLDPAAIAWVRMGDVT</sequence>
<evidence type="ECO:0000259" key="10">
    <source>
        <dbReference type="Pfam" id="PF07885"/>
    </source>
</evidence>
<dbReference type="Gene3D" id="3.40.50.720">
    <property type="entry name" value="NAD(P)-binding Rossmann-like Domain"/>
    <property type="match status" value="1"/>
</dbReference>
<dbReference type="GO" id="GO:0005886">
    <property type="term" value="C:plasma membrane"/>
    <property type="evidence" value="ECO:0007669"/>
    <property type="project" value="UniProtKB-SubCell"/>
</dbReference>
<feature type="domain" description="Potassium channel" evidence="10">
    <location>
        <begin position="26"/>
        <end position="102"/>
    </location>
</feature>
<keyword evidence="6 8" id="KW-0472">Membrane</keyword>
<dbReference type="InterPro" id="IPR003148">
    <property type="entry name" value="RCK_N"/>
</dbReference>
<evidence type="ECO:0000256" key="5">
    <source>
        <dbReference type="ARBA" id="ARBA00023065"/>
    </source>
</evidence>
<comment type="subcellular location">
    <subcellularLocation>
        <location evidence="1">Cell membrane</location>
        <topology evidence="1">Multi-pass membrane protein</topology>
    </subcellularLocation>
</comment>
<evidence type="ECO:0000256" key="8">
    <source>
        <dbReference type="SAM" id="Phobius"/>
    </source>
</evidence>
<dbReference type="SUPFAM" id="SSF51735">
    <property type="entry name" value="NAD(P)-binding Rossmann-fold domains"/>
    <property type="match status" value="1"/>
</dbReference>
<geneLocation type="plasmid" evidence="11 12">
    <name>pRetIE4771d</name>
</geneLocation>
<evidence type="ECO:0000259" key="9">
    <source>
        <dbReference type="Pfam" id="PF02254"/>
    </source>
</evidence>
<evidence type="ECO:0000256" key="7">
    <source>
        <dbReference type="ARBA" id="ARBA00023303"/>
    </source>
</evidence>
<evidence type="ECO:0000256" key="1">
    <source>
        <dbReference type="ARBA" id="ARBA00004651"/>
    </source>
</evidence>
<dbReference type="AlphaFoldDB" id="A0A060I6U3"/>
<dbReference type="HOGENOM" id="CLU_050982_3_0_5"/>
<dbReference type="InterPro" id="IPR013099">
    <property type="entry name" value="K_chnl_dom"/>
</dbReference>
<gene>
    <name evidence="11" type="ORF">IE4771_PD00168</name>
</gene>
<evidence type="ECO:0000313" key="12">
    <source>
        <dbReference type="Proteomes" id="UP000027180"/>
    </source>
</evidence>
<evidence type="ECO:0000256" key="2">
    <source>
        <dbReference type="ARBA" id="ARBA00022448"/>
    </source>
</evidence>
<dbReference type="InterPro" id="IPR036291">
    <property type="entry name" value="NAD(P)-bd_dom_sf"/>
</dbReference>
<evidence type="ECO:0000256" key="3">
    <source>
        <dbReference type="ARBA" id="ARBA00022692"/>
    </source>
</evidence>
<dbReference type="InterPro" id="IPR050721">
    <property type="entry name" value="Trk_Ktr_HKT_K-transport"/>
</dbReference>
<dbReference type="GO" id="GO:0005267">
    <property type="term" value="F:potassium channel activity"/>
    <property type="evidence" value="ECO:0007669"/>
    <property type="project" value="InterPro"/>
</dbReference>
<keyword evidence="11" id="KW-0614">Plasmid</keyword>
<dbReference type="EMBL" id="CP006990">
    <property type="protein sequence ID" value="AIC30723.1"/>
    <property type="molecule type" value="Genomic_DNA"/>
</dbReference>
<keyword evidence="4 8" id="KW-1133">Transmembrane helix</keyword>
<dbReference type="Pfam" id="PF07885">
    <property type="entry name" value="Ion_trans_2"/>
    <property type="match status" value="1"/>
</dbReference>
<keyword evidence="7 11" id="KW-0407">Ion channel</keyword>
<proteinExistence type="predicted"/>
<feature type="transmembrane region" description="Helical" evidence="8">
    <location>
        <begin position="75"/>
        <end position="101"/>
    </location>
</feature>
<organism evidence="11 12">
    <name type="scientific">Rhizobium etli bv. mimosae str. IE4771</name>
    <dbReference type="NCBI Taxonomy" id="1432050"/>
    <lineage>
        <taxon>Bacteria</taxon>
        <taxon>Pseudomonadati</taxon>
        <taxon>Pseudomonadota</taxon>
        <taxon>Alphaproteobacteria</taxon>
        <taxon>Hyphomicrobiales</taxon>
        <taxon>Rhizobiaceae</taxon>
        <taxon>Rhizobium/Agrobacterium group</taxon>
        <taxon>Rhizobium</taxon>
    </lineage>
</organism>
<feature type="domain" description="RCK N-terminal" evidence="9">
    <location>
        <begin position="173"/>
        <end position="234"/>
    </location>
</feature>
<keyword evidence="5" id="KW-0406">Ion transport</keyword>
<dbReference type="Gene3D" id="1.10.287.70">
    <property type="match status" value="1"/>
</dbReference>
<dbReference type="SUPFAM" id="SSF81324">
    <property type="entry name" value="Voltage-gated potassium channels"/>
    <property type="match status" value="1"/>
</dbReference>
<dbReference type="PANTHER" id="PTHR43833">
    <property type="entry name" value="POTASSIUM CHANNEL PROTEIN 2-RELATED-RELATED"/>
    <property type="match status" value="1"/>
</dbReference>